<gene>
    <name evidence="1" type="ORF">PVAP13_7KG271965</name>
</gene>
<evidence type="ECO:0000313" key="2">
    <source>
        <dbReference type="Proteomes" id="UP000823388"/>
    </source>
</evidence>
<proteinExistence type="predicted"/>
<accession>A0A8T0QE26</accession>
<organism evidence="1 2">
    <name type="scientific">Panicum virgatum</name>
    <name type="common">Blackwell switchgrass</name>
    <dbReference type="NCBI Taxonomy" id="38727"/>
    <lineage>
        <taxon>Eukaryota</taxon>
        <taxon>Viridiplantae</taxon>
        <taxon>Streptophyta</taxon>
        <taxon>Embryophyta</taxon>
        <taxon>Tracheophyta</taxon>
        <taxon>Spermatophyta</taxon>
        <taxon>Magnoliopsida</taxon>
        <taxon>Liliopsida</taxon>
        <taxon>Poales</taxon>
        <taxon>Poaceae</taxon>
        <taxon>PACMAD clade</taxon>
        <taxon>Panicoideae</taxon>
        <taxon>Panicodae</taxon>
        <taxon>Paniceae</taxon>
        <taxon>Panicinae</taxon>
        <taxon>Panicum</taxon>
        <taxon>Panicum sect. Hiantes</taxon>
    </lineage>
</organism>
<dbReference type="AlphaFoldDB" id="A0A8T0QE26"/>
<name>A0A8T0QE26_PANVG</name>
<dbReference type="Proteomes" id="UP000823388">
    <property type="component" value="Chromosome 7K"/>
</dbReference>
<dbReference type="EMBL" id="CM029049">
    <property type="protein sequence ID" value="KAG2572053.1"/>
    <property type="molecule type" value="Genomic_DNA"/>
</dbReference>
<reference evidence="1" key="1">
    <citation type="submission" date="2020-05" db="EMBL/GenBank/DDBJ databases">
        <title>WGS assembly of Panicum virgatum.</title>
        <authorList>
            <person name="Lovell J.T."/>
            <person name="Jenkins J."/>
            <person name="Shu S."/>
            <person name="Juenger T.E."/>
            <person name="Schmutz J."/>
        </authorList>
    </citation>
    <scope>NUCLEOTIDE SEQUENCE</scope>
    <source>
        <strain evidence="1">AP13</strain>
    </source>
</reference>
<evidence type="ECO:0000313" key="1">
    <source>
        <dbReference type="EMBL" id="KAG2572053.1"/>
    </source>
</evidence>
<keyword evidence="2" id="KW-1185">Reference proteome</keyword>
<protein>
    <submittedName>
        <fullName evidence="1">Uncharacterized protein</fullName>
    </submittedName>
</protein>
<comment type="caution">
    <text evidence="1">The sequence shown here is derived from an EMBL/GenBank/DDBJ whole genome shotgun (WGS) entry which is preliminary data.</text>
</comment>
<sequence length="212" mass="22811">MAYARNEVRNSDAKVCPTTTVKKVIAYVEMVATHCLKPSQPPRCAAPKQIKKGAPGPSDLVYINVDAVIFKSYSSSAIGVLFRNHMGTRLLACRKSFCGITEVAEALTLRRAVVLTLDQDFHMSIIVVWKVRDSRLAATSSTVGHGAPSHPDVAHVLLSTVDGVGLSGQATSPSGRRGLTCRPLRPVQGRGTVTSLTPRGHVWRLAFDRGVP</sequence>